<feature type="chain" id="PRO_5038599393" description="Lipoprotein" evidence="2">
    <location>
        <begin position="22"/>
        <end position="185"/>
    </location>
</feature>
<evidence type="ECO:0008006" key="5">
    <source>
        <dbReference type="Google" id="ProtNLM"/>
    </source>
</evidence>
<sequence>MKRTLLLLLIGLLTFALVACSGDDEEKESKANDEPAQEEKAKEEPAEKEEVEEPEQKEEPQEEENEIDTSMYNAENVDVTDALEANKHITIMIDVNAELAPGMAFQNILNETYDFLAQDIVKEADTVGINIIQDGAKIAMFTAKPKEFKADDNIPMAELVLKVSEVEMTSPEVEEYANTMGLPLE</sequence>
<dbReference type="Proteomes" id="UP000036780">
    <property type="component" value="Unassembled WGS sequence"/>
</dbReference>
<proteinExistence type="predicted"/>
<accession>A0A0L0QVA8</accession>
<evidence type="ECO:0000256" key="2">
    <source>
        <dbReference type="SAM" id="SignalP"/>
    </source>
</evidence>
<dbReference type="AlphaFoldDB" id="A0A0L0QVA8"/>
<evidence type="ECO:0000256" key="1">
    <source>
        <dbReference type="SAM" id="MobiDB-lite"/>
    </source>
</evidence>
<organism evidence="3 4">
    <name type="scientific">Virgibacillus pantothenticus</name>
    <dbReference type="NCBI Taxonomy" id="1473"/>
    <lineage>
        <taxon>Bacteria</taxon>
        <taxon>Bacillati</taxon>
        <taxon>Bacillota</taxon>
        <taxon>Bacilli</taxon>
        <taxon>Bacillales</taxon>
        <taxon>Bacillaceae</taxon>
        <taxon>Virgibacillus</taxon>
    </lineage>
</organism>
<dbReference type="GeneID" id="66869372"/>
<protein>
    <recommendedName>
        <fullName evidence="5">Lipoprotein</fullName>
    </recommendedName>
</protein>
<dbReference type="PROSITE" id="PS51257">
    <property type="entry name" value="PROKAR_LIPOPROTEIN"/>
    <property type="match status" value="1"/>
</dbReference>
<dbReference type="EMBL" id="LGTO01000002">
    <property type="protein sequence ID" value="KNE22467.1"/>
    <property type="molecule type" value="Genomic_DNA"/>
</dbReference>
<feature type="region of interest" description="Disordered" evidence="1">
    <location>
        <begin position="23"/>
        <end position="75"/>
    </location>
</feature>
<reference evidence="4" key="1">
    <citation type="submission" date="2015-07" db="EMBL/GenBank/DDBJ databases">
        <title>Fjat-10053 dsm26.</title>
        <authorList>
            <person name="Liu B."/>
            <person name="Wang J."/>
            <person name="Zhu Y."/>
            <person name="Liu G."/>
            <person name="Chen Q."/>
            <person name="Chen Z."/>
            <person name="Lan J."/>
            <person name="Che J."/>
            <person name="Ge C."/>
            <person name="Shi H."/>
            <person name="Pan Z."/>
            <person name="Liu X."/>
        </authorList>
    </citation>
    <scope>NUCLEOTIDE SEQUENCE [LARGE SCALE GENOMIC DNA]</scope>
    <source>
        <strain evidence="4">DSM 26</strain>
    </source>
</reference>
<dbReference type="RefSeq" id="WP_050349941.1">
    <property type="nucleotide sequence ID" value="NZ_CP073011.1"/>
</dbReference>
<feature type="compositionally biased region" description="Acidic residues" evidence="1">
    <location>
        <begin position="46"/>
        <end position="67"/>
    </location>
</feature>
<feature type="compositionally biased region" description="Basic and acidic residues" evidence="1">
    <location>
        <begin position="27"/>
        <end position="45"/>
    </location>
</feature>
<evidence type="ECO:0000313" key="3">
    <source>
        <dbReference type="EMBL" id="KNE22467.1"/>
    </source>
</evidence>
<feature type="signal peptide" evidence="2">
    <location>
        <begin position="1"/>
        <end position="21"/>
    </location>
</feature>
<keyword evidence="2" id="KW-0732">Signal</keyword>
<comment type="caution">
    <text evidence="3">The sequence shown here is derived from an EMBL/GenBank/DDBJ whole genome shotgun (WGS) entry which is preliminary data.</text>
</comment>
<gene>
    <name evidence="3" type="ORF">AFK71_02275</name>
</gene>
<name>A0A0L0QVA8_VIRPA</name>
<keyword evidence="4" id="KW-1185">Reference proteome</keyword>
<evidence type="ECO:0000313" key="4">
    <source>
        <dbReference type="Proteomes" id="UP000036780"/>
    </source>
</evidence>
<dbReference type="OrthoDB" id="2455363at2"/>
<dbReference type="PATRIC" id="fig|1473.5.peg.3382"/>